<keyword evidence="12" id="KW-0175">Coiled coil</keyword>
<proteinExistence type="inferred from homology"/>
<evidence type="ECO:0000256" key="6">
    <source>
        <dbReference type="ARBA" id="ARBA00022723"/>
    </source>
</evidence>
<evidence type="ECO:0000256" key="5">
    <source>
        <dbReference type="ARBA" id="ARBA00022605"/>
    </source>
</evidence>
<feature type="region of interest" description="Disordered" evidence="13">
    <location>
        <begin position="261"/>
        <end position="422"/>
    </location>
</feature>
<dbReference type="AlphaFoldDB" id="D3E0J4"/>
<dbReference type="eggNOG" id="arCOG01159">
    <property type="taxonomic scope" value="Archaea"/>
</dbReference>
<evidence type="ECO:0000256" key="10">
    <source>
        <dbReference type="ARBA" id="ARBA00031693"/>
    </source>
</evidence>
<dbReference type="PANTHER" id="PTHR43344:SF2">
    <property type="entry name" value="PHOSPHOSERINE PHOSPHATASE"/>
    <property type="match status" value="1"/>
</dbReference>
<evidence type="ECO:0000256" key="4">
    <source>
        <dbReference type="ARBA" id="ARBA00012640"/>
    </source>
</evidence>
<keyword evidence="7 14" id="KW-0378">Hydrolase</keyword>
<evidence type="ECO:0000256" key="1">
    <source>
        <dbReference type="ARBA" id="ARBA00001946"/>
    </source>
</evidence>
<dbReference type="EMBL" id="CP001719">
    <property type="protein sequence ID" value="ADC46240.1"/>
    <property type="molecule type" value="Genomic_DNA"/>
</dbReference>
<dbReference type="NCBIfam" id="TIGR01488">
    <property type="entry name" value="HAD-SF-IB"/>
    <property type="match status" value="1"/>
</dbReference>
<organism evidence="14 15">
    <name type="scientific">Methanobrevibacter ruminantium (strain ATCC 35063 / DSM 1093 / JCM 13430 / OCM 146 / M1)</name>
    <name type="common">Methanobacterium ruminantium</name>
    <dbReference type="NCBI Taxonomy" id="634498"/>
    <lineage>
        <taxon>Archaea</taxon>
        <taxon>Methanobacteriati</taxon>
        <taxon>Methanobacteriota</taxon>
        <taxon>Methanomada group</taxon>
        <taxon>Methanobacteria</taxon>
        <taxon>Methanobacteriales</taxon>
        <taxon>Methanobacteriaceae</taxon>
        <taxon>Methanobrevibacter</taxon>
    </lineage>
</organism>
<keyword evidence="15" id="KW-1185">Reference proteome</keyword>
<feature type="coiled-coil region" evidence="12">
    <location>
        <begin position="528"/>
        <end position="582"/>
    </location>
</feature>
<evidence type="ECO:0000256" key="8">
    <source>
        <dbReference type="ARBA" id="ARBA00022842"/>
    </source>
</evidence>
<comment type="similarity">
    <text evidence="3">Belongs to the HAD-like hydrolase superfamily. SerB family.</text>
</comment>
<dbReference type="Pfam" id="PF23435">
    <property type="entry name" value="DUF7121"/>
    <property type="match status" value="1"/>
</dbReference>
<comment type="cofactor">
    <cofactor evidence="1">
        <name>Mg(2+)</name>
        <dbReference type="ChEBI" id="CHEBI:18420"/>
    </cofactor>
</comment>
<accession>D3E0J4</accession>
<dbReference type="GO" id="GO:0005737">
    <property type="term" value="C:cytoplasm"/>
    <property type="evidence" value="ECO:0007669"/>
    <property type="project" value="TreeGrafter"/>
</dbReference>
<dbReference type="InterPro" id="IPR050582">
    <property type="entry name" value="HAD-like_SerB"/>
</dbReference>
<dbReference type="SFLD" id="SFLDS00003">
    <property type="entry name" value="Haloacid_Dehalogenase"/>
    <property type="match status" value="1"/>
</dbReference>
<dbReference type="Pfam" id="PF00702">
    <property type="entry name" value="Hydrolase"/>
    <property type="match status" value="1"/>
</dbReference>
<evidence type="ECO:0000256" key="11">
    <source>
        <dbReference type="PIRSR" id="PIRSR604469-1"/>
    </source>
</evidence>
<dbReference type="InterPro" id="IPR036412">
    <property type="entry name" value="HAD-like_sf"/>
</dbReference>
<gene>
    <name evidence="14" type="primary">serB</name>
    <name evidence="14" type="ordered locus">mru_0388</name>
</gene>
<dbReference type="OrthoDB" id="10041at2157"/>
<dbReference type="KEGG" id="mru:mru_0388"/>
<keyword evidence="8" id="KW-0460">Magnesium</keyword>
<protein>
    <recommendedName>
        <fullName evidence="4">phosphoserine phosphatase</fullName>
        <ecNumber evidence="4">3.1.3.3</ecNumber>
    </recommendedName>
    <alternativeName>
        <fullName evidence="10">O-phosphoserine phosphohydrolase</fullName>
    </alternativeName>
</protein>
<reference evidence="14 15" key="1">
    <citation type="journal article" date="2010" name="PLoS ONE">
        <title>The genome sequence of the rumen methanogen Methanobrevibacter ruminantium reveals new possibilities for controlling ruminant methane emissions.</title>
        <authorList>
            <person name="Leahy S.C."/>
            <person name="Kelly W.J."/>
            <person name="Altermann E."/>
            <person name="Ronimus R.S."/>
            <person name="Yeoman C.J."/>
            <person name="Pacheco D.M."/>
            <person name="Li D."/>
            <person name="Kong Z."/>
            <person name="McTavish S."/>
            <person name="Sang C."/>
            <person name="Lambie S.C."/>
            <person name="Janssen P.H."/>
            <person name="Dey D."/>
            <person name="Attwood G.T."/>
        </authorList>
    </citation>
    <scope>NUCLEOTIDE SEQUENCE [LARGE SCALE GENOMIC DNA]</scope>
    <source>
        <strain evidence="15">ATCC 35063 / DSM 1093 / JCM 13430 / OCM 146 / M1</strain>
    </source>
</reference>
<evidence type="ECO:0000256" key="9">
    <source>
        <dbReference type="ARBA" id="ARBA00023299"/>
    </source>
</evidence>
<dbReference type="GO" id="GO:0036424">
    <property type="term" value="F:L-phosphoserine phosphatase activity"/>
    <property type="evidence" value="ECO:0007669"/>
    <property type="project" value="InterPro"/>
</dbReference>
<evidence type="ECO:0000256" key="2">
    <source>
        <dbReference type="ARBA" id="ARBA00005135"/>
    </source>
</evidence>
<dbReference type="GO" id="GO:0000287">
    <property type="term" value="F:magnesium ion binding"/>
    <property type="evidence" value="ECO:0007669"/>
    <property type="project" value="TreeGrafter"/>
</dbReference>
<dbReference type="SFLD" id="SFLDG01136">
    <property type="entry name" value="C1.6:_Phosphoserine_Phosphatas"/>
    <property type="match status" value="1"/>
</dbReference>
<dbReference type="RefSeq" id="WP_012955191.1">
    <property type="nucleotide sequence ID" value="NC_013790.1"/>
</dbReference>
<dbReference type="STRING" id="634498.mru_0388"/>
<dbReference type="InterPro" id="IPR055545">
    <property type="entry name" value="DUF7121"/>
</dbReference>
<dbReference type="eggNOG" id="arCOG01158">
    <property type="taxonomic scope" value="Archaea"/>
</dbReference>
<sequence length="687" mass="77489">MIKLVVFDLDNVIIDGEGIDEIGKLVNIEDQIAKITEQAMQGEIDFETSIKKRVGLLKGASTDDIKTLANEMPLMEGAEETVSSLKENGFDVAIISGSFDIIADIIKEKLNVDNVFTNSLVEEDGILTGEVTGPLVSGSKVDVLSKFIEDKGYSLEECVAVGDGANDISMIESAGYGIAFNAKPALKENADIIVETRNLTDVRDVIINLNSENTEEGADVDKEVEIETEVVESTDVVVENQEEQVADATEEVVEVEEAEEAVEEAVETEEEAVEEETVEAEEEAVEEEAEEAVEAEEEAEEIEEAAEEEAEEATEEEAIEEAEEEADEEVVEEAEEEVAEEEAEEIEEAVEEEAEEEVAEEAADEEVVEEAAEEEAEEATEEEAAEEEAKEEKPKKSKKSKNTLPEPDFELADTIEGVRAQKDEREAKIAQVADEREAFNREAKEQRKIRDELNTELKLNLAKAIEFRDQRNEINREVEENKRARNKVNEEIKNLEWSSGKKDRIRIENEIKKIDKIIETRVLDIKKENQLVKTANDLRKQLAEITEDNKVKEEAEKLKKQSEEYHAKVVELSEQAQEAHEQMLSYFRKTDEIRTAADEAHKLFIQARKNASAKHEEFKVILSEIHVINKRLGSNRARRRKSEKTSNAPGKRNREEKEKAEAIFDKFKNGKKLSTEELLLLQKYDIN</sequence>
<dbReference type="Proteomes" id="UP000008680">
    <property type="component" value="Chromosome"/>
</dbReference>
<dbReference type="InterPro" id="IPR023214">
    <property type="entry name" value="HAD_sf"/>
</dbReference>
<evidence type="ECO:0000256" key="3">
    <source>
        <dbReference type="ARBA" id="ARBA00009184"/>
    </source>
</evidence>
<dbReference type="UniPathway" id="UPA00135">
    <property type="reaction ID" value="UER00198"/>
</dbReference>
<dbReference type="PATRIC" id="fig|634498.28.peg.392"/>
<dbReference type="SFLD" id="SFLDG01137">
    <property type="entry name" value="C1.6.1:_Phosphoserine_Phosphat"/>
    <property type="match status" value="1"/>
</dbReference>
<feature type="active site" description="Nucleophile" evidence="11">
    <location>
        <position position="8"/>
    </location>
</feature>
<feature type="active site" description="Proton donor" evidence="11">
    <location>
        <position position="10"/>
    </location>
</feature>
<evidence type="ECO:0000256" key="12">
    <source>
        <dbReference type="SAM" id="Coils"/>
    </source>
</evidence>
<dbReference type="HOGENOM" id="CLU_454660_0_0_2"/>
<dbReference type="SFLD" id="SFLDF00029">
    <property type="entry name" value="phosphoserine_phosphatase"/>
    <property type="match status" value="1"/>
</dbReference>
<feature type="compositionally biased region" description="Acidic residues" evidence="13">
    <location>
        <begin position="261"/>
        <end position="389"/>
    </location>
</feature>
<dbReference type="EC" id="3.1.3.3" evidence="4"/>
<keyword evidence="5" id="KW-0028">Amino-acid biosynthesis</keyword>
<dbReference type="PANTHER" id="PTHR43344">
    <property type="entry name" value="PHOSPHOSERINE PHOSPHATASE"/>
    <property type="match status" value="1"/>
</dbReference>
<dbReference type="SUPFAM" id="SSF56784">
    <property type="entry name" value="HAD-like"/>
    <property type="match status" value="1"/>
</dbReference>
<evidence type="ECO:0000256" key="7">
    <source>
        <dbReference type="ARBA" id="ARBA00022801"/>
    </source>
</evidence>
<keyword evidence="9" id="KW-0718">Serine biosynthesis</keyword>
<keyword evidence="6" id="KW-0479">Metal-binding</keyword>
<dbReference type="Gene3D" id="3.40.50.1000">
    <property type="entry name" value="HAD superfamily/HAD-like"/>
    <property type="match status" value="1"/>
</dbReference>
<dbReference type="NCBIfam" id="TIGR00338">
    <property type="entry name" value="serB"/>
    <property type="match status" value="1"/>
</dbReference>
<evidence type="ECO:0000256" key="13">
    <source>
        <dbReference type="SAM" id="MobiDB-lite"/>
    </source>
</evidence>
<dbReference type="GeneID" id="8770029"/>
<comment type="pathway">
    <text evidence="2">Amino-acid biosynthesis; L-serine biosynthesis; L-serine from 3-phospho-D-glycerate: step 3/3.</text>
</comment>
<dbReference type="GO" id="GO:0006564">
    <property type="term" value="P:L-serine biosynthetic process"/>
    <property type="evidence" value="ECO:0007669"/>
    <property type="project" value="UniProtKB-KW"/>
</dbReference>
<evidence type="ECO:0000313" key="14">
    <source>
        <dbReference type="EMBL" id="ADC46240.1"/>
    </source>
</evidence>
<dbReference type="InterPro" id="IPR004469">
    <property type="entry name" value="PSP"/>
</dbReference>
<feature type="region of interest" description="Disordered" evidence="13">
    <location>
        <begin position="633"/>
        <end position="659"/>
    </location>
</feature>
<evidence type="ECO:0000313" key="15">
    <source>
        <dbReference type="Proteomes" id="UP000008680"/>
    </source>
</evidence>
<name>D3E0J4_METRM</name>